<dbReference type="GO" id="GO:0005344">
    <property type="term" value="F:oxygen carrier activity"/>
    <property type="evidence" value="ECO:0007669"/>
    <property type="project" value="UniProtKB-KW"/>
</dbReference>
<organism evidence="8 9">
    <name type="scientific">Cryptolaemus montrouzieri</name>
    <dbReference type="NCBI Taxonomy" id="559131"/>
    <lineage>
        <taxon>Eukaryota</taxon>
        <taxon>Metazoa</taxon>
        <taxon>Ecdysozoa</taxon>
        <taxon>Arthropoda</taxon>
        <taxon>Hexapoda</taxon>
        <taxon>Insecta</taxon>
        <taxon>Pterygota</taxon>
        <taxon>Neoptera</taxon>
        <taxon>Endopterygota</taxon>
        <taxon>Coleoptera</taxon>
        <taxon>Polyphaga</taxon>
        <taxon>Cucujiformia</taxon>
        <taxon>Coccinelloidea</taxon>
        <taxon>Coccinellidae</taxon>
        <taxon>Scymninae</taxon>
        <taxon>Scymnini</taxon>
        <taxon>Cryptolaemus</taxon>
    </lineage>
</organism>
<evidence type="ECO:0000256" key="1">
    <source>
        <dbReference type="ARBA" id="ARBA00022448"/>
    </source>
</evidence>
<dbReference type="GO" id="GO:0046872">
    <property type="term" value="F:metal ion binding"/>
    <property type="evidence" value="ECO:0007669"/>
    <property type="project" value="UniProtKB-KW"/>
</dbReference>
<feature type="domain" description="Globin" evidence="7">
    <location>
        <begin position="21"/>
        <end position="162"/>
    </location>
</feature>
<keyword evidence="5" id="KW-0408">Iron</keyword>
<protein>
    <recommendedName>
        <fullName evidence="7">Globin domain-containing protein</fullName>
    </recommendedName>
</protein>
<keyword evidence="3 6" id="KW-0561">Oxygen transport</keyword>
<keyword evidence="2 6" id="KW-0349">Heme</keyword>
<keyword evidence="4" id="KW-0479">Metal-binding</keyword>
<comment type="caution">
    <text evidence="8">The sequence shown here is derived from an EMBL/GenBank/DDBJ whole genome shotgun (WGS) entry which is preliminary data.</text>
</comment>
<comment type="similarity">
    <text evidence="6">Belongs to the globin family.</text>
</comment>
<keyword evidence="9" id="KW-1185">Reference proteome</keyword>
<keyword evidence="1 6" id="KW-0813">Transport</keyword>
<dbReference type="PANTHER" id="PTHR47217:SF1">
    <property type="entry name" value="GLOBIN-LIKE PROTEIN"/>
    <property type="match status" value="1"/>
</dbReference>
<accession>A0ABD2NNT0</accession>
<evidence type="ECO:0000256" key="6">
    <source>
        <dbReference type="RuleBase" id="RU000356"/>
    </source>
</evidence>
<dbReference type="Pfam" id="PF00042">
    <property type="entry name" value="Globin"/>
    <property type="match status" value="1"/>
</dbReference>
<evidence type="ECO:0000256" key="4">
    <source>
        <dbReference type="ARBA" id="ARBA00022723"/>
    </source>
</evidence>
<dbReference type="Proteomes" id="UP001516400">
    <property type="component" value="Unassembled WGS sequence"/>
</dbReference>
<dbReference type="AlphaFoldDB" id="A0ABD2NNT0"/>
<dbReference type="EMBL" id="JABFTP020000124">
    <property type="protein sequence ID" value="KAL3280244.1"/>
    <property type="molecule type" value="Genomic_DNA"/>
</dbReference>
<dbReference type="CDD" id="cd01040">
    <property type="entry name" value="Mb-like"/>
    <property type="match status" value="1"/>
</dbReference>
<evidence type="ECO:0000256" key="2">
    <source>
        <dbReference type="ARBA" id="ARBA00022617"/>
    </source>
</evidence>
<dbReference type="PROSITE" id="PS01033">
    <property type="entry name" value="GLOBIN"/>
    <property type="match status" value="1"/>
</dbReference>
<dbReference type="SUPFAM" id="SSF46458">
    <property type="entry name" value="Globin-like"/>
    <property type="match status" value="1"/>
</dbReference>
<sequence length="162" mass="18832">MGIIWSYLGYTNEDEIDPITGLTGKDKRLIQASNSGIRKNAAKNGADILYVFFEKYPEYQKYFPFRDVPLNELKTNKRFIVHCNSVMYALMSWSDNLENPEILIELFLKLGQNHKRHNLPDQSFRDLRDTVLACLKPLLSKETHDAHTKLWKIATETVLTQI</sequence>
<dbReference type="InterPro" id="IPR012292">
    <property type="entry name" value="Globin/Proto"/>
</dbReference>
<reference evidence="8 9" key="1">
    <citation type="journal article" date="2021" name="BMC Biol.">
        <title>Horizontally acquired antibacterial genes associated with adaptive radiation of ladybird beetles.</title>
        <authorList>
            <person name="Li H.S."/>
            <person name="Tang X.F."/>
            <person name="Huang Y.H."/>
            <person name="Xu Z.Y."/>
            <person name="Chen M.L."/>
            <person name="Du X.Y."/>
            <person name="Qiu B.Y."/>
            <person name="Chen P.T."/>
            <person name="Zhang W."/>
            <person name="Slipinski A."/>
            <person name="Escalona H.E."/>
            <person name="Waterhouse R.M."/>
            <person name="Zwick A."/>
            <person name="Pang H."/>
        </authorList>
    </citation>
    <scope>NUCLEOTIDE SEQUENCE [LARGE SCALE GENOMIC DNA]</scope>
    <source>
        <strain evidence="8">SYSU2018</strain>
    </source>
</reference>
<dbReference type="InterPro" id="IPR044399">
    <property type="entry name" value="Mb-like_M"/>
</dbReference>
<dbReference type="Gene3D" id="1.10.490.10">
    <property type="entry name" value="Globins"/>
    <property type="match status" value="1"/>
</dbReference>
<evidence type="ECO:0000256" key="5">
    <source>
        <dbReference type="ARBA" id="ARBA00023004"/>
    </source>
</evidence>
<name>A0ABD2NNT0_9CUCU</name>
<gene>
    <name evidence="8" type="ORF">HHI36_017739</name>
</gene>
<evidence type="ECO:0000256" key="3">
    <source>
        <dbReference type="ARBA" id="ARBA00022621"/>
    </source>
</evidence>
<evidence type="ECO:0000259" key="7">
    <source>
        <dbReference type="PROSITE" id="PS01033"/>
    </source>
</evidence>
<proteinExistence type="inferred from homology"/>
<dbReference type="InterPro" id="IPR009050">
    <property type="entry name" value="Globin-like_sf"/>
</dbReference>
<dbReference type="InterPro" id="IPR000971">
    <property type="entry name" value="Globin"/>
</dbReference>
<evidence type="ECO:0000313" key="8">
    <source>
        <dbReference type="EMBL" id="KAL3280244.1"/>
    </source>
</evidence>
<dbReference type="PANTHER" id="PTHR47217">
    <property type="entry name" value="GLOBIN-LIKE PROTEIN"/>
    <property type="match status" value="1"/>
</dbReference>
<evidence type="ECO:0000313" key="9">
    <source>
        <dbReference type="Proteomes" id="UP001516400"/>
    </source>
</evidence>